<evidence type="ECO:0000256" key="3">
    <source>
        <dbReference type="ARBA" id="ARBA00022603"/>
    </source>
</evidence>
<evidence type="ECO:0000256" key="4">
    <source>
        <dbReference type="ARBA" id="ARBA00022679"/>
    </source>
</evidence>
<keyword evidence="1 7" id="KW-0963">Cytoplasm</keyword>
<keyword evidence="6 7" id="KW-0694">RNA-binding</keyword>
<protein>
    <recommendedName>
        <fullName evidence="7">Ribosomal RNA small subunit methyltransferase A</fullName>
        <ecNumber evidence="7">2.1.1.182</ecNumber>
    </recommendedName>
    <alternativeName>
        <fullName evidence="7">16S rRNA (adenine(1518)-N(6)/adenine(1519)-N(6))-dimethyltransferase</fullName>
    </alternativeName>
    <alternativeName>
        <fullName evidence="7">16S rRNA dimethyladenosine transferase</fullName>
    </alternativeName>
    <alternativeName>
        <fullName evidence="7">16S rRNA dimethylase</fullName>
    </alternativeName>
    <alternativeName>
        <fullName evidence="7">S-adenosylmethionine-6-N', N'-adenosyl(rRNA) dimethyltransferase</fullName>
    </alternativeName>
</protein>
<accession>A0A516V7V8</accession>
<dbReference type="NCBIfam" id="TIGR00755">
    <property type="entry name" value="ksgA"/>
    <property type="match status" value="1"/>
</dbReference>
<dbReference type="InterPro" id="IPR001737">
    <property type="entry name" value="KsgA/Erm"/>
</dbReference>
<dbReference type="OrthoDB" id="9814755at2"/>
<feature type="binding site" evidence="7 8">
    <location>
        <position position="148"/>
    </location>
    <ligand>
        <name>S-adenosyl-L-methionine</name>
        <dbReference type="ChEBI" id="CHEBI:59789"/>
    </ligand>
</feature>
<dbReference type="SUPFAM" id="SSF53335">
    <property type="entry name" value="S-adenosyl-L-methionine-dependent methyltransferases"/>
    <property type="match status" value="1"/>
</dbReference>
<dbReference type="GO" id="GO:0052908">
    <property type="term" value="F:16S rRNA (adenine(1518)-N(6)/adenine(1519)-N(6))-dimethyltransferase activity"/>
    <property type="evidence" value="ECO:0007669"/>
    <property type="project" value="UniProtKB-EC"/>
</dbReference>
<dbReference type="PANTHER" id="PTHR11727:SF7">
    <property type="entry name" value="DIMETHYLADENOSINE TRANSFERASE-RELATED"/>
    <property type="match status" value="1"/>
</dbReference>
<dbReference type="PANTHER" id="PTHR11727">
    <property type="entry name" value="DIMETHYLADENOSINE TRANSFERASE"/>
    <property type="match status" value="1"/>
</dbReference>
<comment type="similarity">
    <text evidence="7">Belongs to the class I-like SAM-binding methyltransferase superfamily. rRNA adenine N(6)-methyltransferase family. RsmA subfamily.</text>
</comment>
<reference evidence="11 12" key="1">
    <citation type="submission" date="2019-07" db="EMBL/GenBank/DDBJ databases">
        <title>Lysobacter weifangensis sp. nov., isolated from bensulfuron-methyl contaminated farmland soil.</title>
        <authorList>
            <person name="Zhao H."/>
        </authorList>
    </citation>
    <scope>NUCLEOTIDE SEQUENCE [LARGE SCALE GENOMIC DNA]</scope>
    <source>
        <strain evidence="11 12">CC-Bw-6</strain>
    </source>
</reference>
<feature type="binding site" evidence="7 8">
    <location>
        <position position="79"/>
    </location>
    <ligand>
        <name>S-adenosyl-L-methionine</name>
        <dbReference type="ChEBI" id="CHEBI:59789"/>
    </ligand>
</feature>
<proteinExistence type="inferred from homology"/>
<dbReference type="EC" id="2.1.1.182" evidence="7"/>
<keyword evidence="4 7" id="KW-0808">Transferase</keyword>
<dbReference type="PROSITE" id="PS01131">
    <property type="entry name" value="RRNA_A_DIMETH"/>
    <property type="match status" value="1"/>
</dbReference>
<evidence type="ECO:0000256" key="2">
    <source>
        <dbReference type="ARBA" id="ARBA00022552"/>
    </source>
</evidence>
<dbReference type="PROSITE" id="PS51689">
    <property type="entry name" value="SAM_RNA_A_N6_MT"/>
    <property type="match status" value="1"/>
</dbReference>
<sequence>MPRHRLPRCRRRGGAVRAGPRRAARDEVAVNRHADRDADGFQRDAKKHLGQNFLHERGVIERIVQAIDPQPGDAIVEIGPGQGALTFPLLDRHGALTAIEFDRDLHAPLQAAAREHGDLKLIEGDVLGVDFTALAAELGVEKIRLAGNLPYNLSSPILFHALDHANAIRDMHFMLQKEVVERMAAPPGNKVYGRLSVMLQAYCTVTPLFTVPPGAFRPAPKVDSAVVRLLPRAADSIGIDDRARFAAIVRAAFGQRRKTLRNALAGTMEAETIAAAGLDPGARAEQLSVAEFVRLAGFRAA</sequence>
<keyword evidence="3 7" id="KW-0489">Methyltransferase</keyword>
<dbReference type="InterPro" id="IPR023165">
    <property type="entry name" value="rRNA_Ade_diMease-like_C"/>
</dbReference>
<evidence type="ECO:0000313" key="11">
    <source>
        <dbReference type="EMBL" id="QDQ74618.1"/>
    </source>
</evidence>
<comment type="subcellular location">
    <subcellularLocation>
        <location evidence="7">Cytoplasm</location>
    </subcellularLocation>
</comment>
<comment type="catalytic activity">
    <reaction evidence="7">
        <text>adenosine(1518)/adenosine(1519) in 16S rRNA + 4 S-adenosyl-L-methionine = N(6)-dimethyladenosine(1518)/N(6)-dimethyladenosine(1519) in 16S rRNA + 4 S-adenosyl-L-homocysteine + 4 H(+)</text>
        <dbReference type="Rhea" id="RHEA:19609"/>
        <dbReference type="Rhea" id="RHEA-COMP:10232"/>
        <dbReference type="Rhea" id="RHEA-COMP:10233"/>
        <dbReference type="ChEBI" id="CHEBI:15378"/>
        <dbReference type="ChEBI" id="CHEBI:57856"/>
        <dbReference type="ChEBI" id="CHEBI:59789"/>
        <dbReference type="ChEBI" id="CHEBI:74411"/>
        <dbReference type="ChEBI" id="CHEBI:74493"/>
        <dbReference type="EC" id="2.1.1.182"/>
    </reaction>
</comment>
<feature type="domain" description="Ribosomal RNA adenine methylase transferase N-terminal" evidence="10">
    <location>
        <begin position="59"/>
        <end position="233"/>
    </location>
</feature>
<dbReference type="Pfam" id="PF00398">
    <property type="entry name" value="RrnaAD"/>
    <property type="match status" value="1"/>
</dbReference>
<evidence type="ECO:0000256" key="6">
    <source>
        <dbReference type="ARBA" id="ARBA00022884"/>
    </source>
</evidence>
<dbReference type="Gene3D" id="3.40.50.150">
    <property type="entry name" value="Vaccinia Virus protein VP39"/>
    <property type="match status" value="1"/>
</dbReference>
<evidence type="ECO:0000259" key="10">
    <source>
        <dbReference type="SMART" id="SM00650"/>
    </source>
</evidence>
<dbReference type="Gene3D" id="1.10.8.100">
    <property type="entry name" value="Ribosomal RNA adenine dimethylase-like, domain 2"/>
    <property type="match status" value="1"/>
</dbReference>
<dbReference type="HAMAP" id="MF_00607">
    <property type="entry name" value="16SrRNA_methyltr_A"/>
    <property type="match status" value="1"/>
</dbReference>
<dbReference type="SMART" id="SM00650">
    <property type="entry name" value="rADc"/>
    <property type="match status" value="1"/>
</dbReference>
<feature type="binding site" evidence="7 8">
    <location>
        <position position="125"/>
    </location>
    <ligand>
        <name>S-adenosyl-L-methionine</name>
        <dbReference type="ChEBI" id="CHEBI:59789"/>
    </ligand>
</feature>
<evidence type="ECO:0000256" key="5">
    <source>
        <dbReference type="ARBA" id="ARBA00022691"/>
    </source>
</evidence>
<dbReference type="InterPro" id="IPR029063">
    <property type="entry name" value="SAM-dependent_MTases_sf"/>
</dbReference>
<evidence type="ECO:0000313" key="12">
    <source>
        <dbReference type="Proteomes" id="UP000315891"/>
    </source>
</evidence>
<dbReference type="GO" id="GO:0005829">
    <property type="term" value="C:cytosol"/>
    <property type="evidence" value="ECO:0007669"/>
    <property type="project" value="TreeGrafter"/>
</dbReference>
<feature type="binding site" evidence="7 8">
    <location>
        <position position="100"/>
    </location>
    <ligand>
        <name>S-adenosyl-L-methionine</name>
        <dbReference type="ChEBI" id="CHEBI:59789"/>
    </ligand>
</feature>
<dbReference type="FunFam" id="1.10.8.100:FF:000001">
    <property type="entry name" value="Ribosomal RNA small subunit methyltransferase A"/>
    <property type="match status" value="1"/>
</dbReference>
<evidence type="ECO:0000256" key="9">
    <source>
        <dbReference type="SAM" id="MobiDB-lite"/>
    </source>
</evidence>
<gene>
    <name evidence="7 11" type="primary">rsmA</name>
    <name evidence="7" type="synonym">ksgA</name>
    <name evidence="11" type="ORF">FNZ56_12355</name>
</gene>
<dbReference type="InterPro" id="IPR011530">
    <property type="entry name" value="rRNA_adenine_dimethylase"/>
</dbReference>
<dbReference type="AlphaFoldDB" id="A0A516V7V8"/>
<name>A0A516V7V8_9GAMM</name>
<evidence type="ECO:0000256" key="1">
    <source>
        <dbReference type="ARBA" id="ARBA00022490"/>
    </source>
</evidence>
<feature type="compositionally biased region" description="Basic residues" evidence="9">
    <location>
        <begin position="1"/>
        <end position="22"/>
    </location>
</feature>
<dbReference type="InterPro" id="IPR020598">
    <property type="entry name" value="rRNA_Ade_methylase_Trfase_N"/>
</dbReference>
<dbReference type="GO" id="GO:0003723">
    <property type="term" value="F:RNA binding"/>
    <property type="evidence" value="ECO:0007669"/>
    <property type="project" value="UniProtKB-UniRule"/>
</dbReference>
<keyword evidence="12" id="KW-1185">Reference proteome</keyword>
<evidence type="ECO:0000256" key="7">
    <source>
        <dbReference type="HAMAP-Rule" id="MF_00607"/>
    </source>
</evidence>
<keyword evidence="5 7" id="KW-0949">S-adenosyl-L-methionine</keyword>
<feature type="binding site" evidence="7 8">
    <location>
        <position position="52"/>
    </location>
    <ligand>
        <name>S-adenosyl-L-methionine</name>
        <dbReference type="ChEBI" id="CHEBI:59789"/>
    </ligand>
</feature>
<feature type="region of interest" description="Disordered" evidence="9">
    <location>
        <begin position="1"/>
        <end position="26"/>
    </location>
</feature>
<dbReference type="Proteomes" id="UP000315891">
    <property type="component" value="Chromosome"/>
</dbReference>
<organism evidence="11 12">
    <name type="scientific">Pseudoluteimonas lycopersici</name>
    <dbReference type="NCBI Taxonomy" id="1324796"/>
    <lineage>
        <taxon>Bacteria</taxon>
        <taxon>Pseudomonadati</taxon>
        <taxon>Pseudomonadota</taxon>
        <taxon>Gammaproteobacteria</taxon>
        <taxon>Lysobacterales</taxon>
        <taxon>Lysobacteraceae</taxon>
        <taxon>Pseudoluteimonas</taxon>
    </lineage>
</organism>
<dbReference type="EMBL" id="CP041742">
    <property type="protein sequence ID" value="QDQ74618.1"/>
    <property type="molecule type" value="Genomic_DNA"/>
</dbReference>
<evidence type="ECO:0000256" key="8">
    <source>
        <dbReference type="PROSITE-ProRule" id="PRU01026"/>
    </source>
</evidence>
<dbReference type="InterPro" id="IPR020596">
    <property type="entry name" value="rRNA_Ade_Mease_Trfase_CS"/>
</dbReference>
<keyword evidence="2 7" id="KW-0698">rRNA processing</keyword>
<feature type="binding site" evidence="7 8">
    <location>
        <position position="54"/>
    </location>
    <ligand>
        <name>S-adenosyl-L-methionine</name>
        <dbReference type="ChEBI" id="CHEBI:59789"/>
    </ligand>
</feature>
<comment type="function">
    <text evidence="7">Specifically dimethylates two adjacent adenosines (A1518 and A1519) in the loop of a conserved hairpin near the 3'-end of 16S rRNA in the 30S particle. May play a critical role in biogenesis of 30S subunits.</text>
</comment>